<accession>A0A9Q3HBJ0</accession>
<proteinExistence type="predicted"/>
<feature type="domain" description="Integrase zinc-binding" evidence="1">
    <location>
        <begin position="17"/>
        <end position="73"/>
    </location>
</feature>
<dbReference type="Pfam" id="PF17921">
    <property type="entry name" value="Integrase_H2C2"/>
    <property type="match status" value="1"/>
</dbReference>
<dbReference type="PANTHER" id="PTHR37984:SF5">
    <property type="entry name" value="PROTEIN NYNRIN-LIKE"/>
    <property type="match status" value="1"/>
</dbReference>
<name>A0A9Q3HBJ0_9BASI</name>
<dbReference type="AlphaFoldDB" id="A0A9Q3HBJ0"/>
<gene>
    <name evidence="2" type="ORF">O181_038311</name>
</gene>
<reference evidence="2" key="1">
    <citation type="submission" date="2021-03" db="EMBL/GenBank/DDBJ databases">
        <title>Draft genome sequence of rust myrtle Austropuccinia psidii MF-1, a brazilian biotype.</title>
        <authorList>
            <person name="Quecine M.C."/>
            <person name="Pachon D.M.R."/>
            <person name="Bonatelli M.L."/>
            <person name="Correr F.H."/>
            <person name="Franceschini L.M."/>
            <person name="Leite T.F."/>
            <person name="Margarido G.R.A."/>
            <person name="Almeida C.A."/>
            <person name="Ferrarezi J.A."/>
            <person name="Labate C.A."/>
        </authorList>
    </citation>
    <scope>NUCLEOTIDE SEQUENCE</scope>
    <source>
        <strain evidence="2">MF-1</strain>
    </source>
</reference>
<dbReference type="PANTHER" id="PTHR37984">
    <property type="entry name" value="PROTEIN CBG26694"/>
    <property type="match status" value="1"/>
</dbReference>
<evidence type="ECO:0000313" key="3">
    <source>
        <dbReference type="Proteomes" id="UP000765509"/>
    </source>
</evidence>
<evidence type="ECO:0000259" key="1">
    <source>
        <dbReference type="Pfam" id="PF17921"/>
    </source>
</evidence>
<evidence type="ECO:0000313" key="2">
    <source>
        <dbReference type="EMBL" id="MBW0498596.1"/>
    </source>
</evidence>
<comment type="caution">
    <text evidence="2">The sequence shown here is derived from an EMBL/GenBank/DDBJ whole genome shotgun (WGS) entry which is preliminary data.</text>
</comment>
<protein>
    <recommendedName>
        <fullName evidence="1">Integrase zinc-binding domain-containing protein</fullName>
    </recommendedName>
</protein>
<dbReference type="OrthoDB" id="1922221at2759"/>
<dbReference type="InterPro" id="IPR041588">
    <property type="entry name" value="Integrase_H2C2"/>
</dbReference>
<dbReference type="EMBL" id="AVOT02014800">
    <property type="protein sequence ID" value="MBW0498596.1"/>
    <property type="molecule type" value="Genomic_DNA"/>
</dbReference>
<organism evidence="2 3">
    <name type="scientific">Austropuccinia psidii MF-1</name>
    <dbReference type="NCBI Taxonomy" id="1389203"/>
    <lineage>
        <taxon>Eukaryota</taxon>
        <taxon>Fungi</taxon>
        <taxon>Dikarya</taxon>
        <taxon>Basidiomycota</taxon>
        <taxon>Pucciniomycotina</taxon>
        <taxon>Pucciniomycetes</taxon>
        <taxon>Pucciniales</taxon>
        <taxon>Sphaerophragmiaceae</taxon>
        <taxon>Austropuccinia</taxon>
    </lineage>
</organism>
<sequence length="121" mass="14700">MNYYIIEKNTSALTVIDRDHISLIVQECHDFPYMRHMSKDRTKERVQSTAWWPQWKKQLGEYINTCVYGQKENRKDGRRYWLLKNIEEPKYPWETINMDWVSGLVPGVKKNFNDFLVIVER</sequence>
<keyword evidence="3" id="KW-1185">Reference proteome</keyword>
<dbReference type="Proteomes" id="UP000765509">
    <property type="component" value="Unassembled WGS sequence"/>
</dbReference>
<dbReference type="Gene3D" id="1.10.340.70">
    <property type="match status" value="1"/>
</dbReference>
<dbReference type="InterPro" id="IPR050951">
    <property type="entry name" value="Retrovirus_Pol_polyprotein"/>
</dbReference>